<evidence type="ECO:0000313" key="2">
    <source>
        <dbReference type="Proteomes" id="UP000789525"/>
    </source>
</evidence>
<organism evidence="1 2">
    <name type="scientific">Acaulospora colombiana</name>
    <dbReference type="NCBI Taxonomy" id="27376"/>
    <lineage>
        <taxon>Eukaryota</taxon>
        <taxon>Fungi</taxon>
        <taxon>Fungi incertae sedis</taxon>
        <taxon>Mucoromycota</taxon>
        <taxon>Glomeromycotina</taxon>
        <taxon>Glomeromycetes</taxon>
        <taxon>Diversisporales</taxon>
        <taxon>Acaulosporaceae</taxon>
        <taxon>Acaulospora</taxon>
    </lineage>
</organism>
<name>A0ACA9LNM2_9GLOM</name>
<keyword evidence="2" id="KW-1185">Reference proteome</keyword>
<sequence length="217" mass="24655">MVESRIRHLISKLENVENLSLAHPFVKGFDRVQHCATEKEAEDVQHGIFDYNKSQNDKSGSESSQNFAETNIFRTVYVTTFYIGLSIDPREEFIKLVKSWDKFDEKSMGIAIRYVKRGDLPQEVFEGEQRQTKLKRSKPSSKTEQNNNKTLEQPSKKHKKTDNTDSTSEQLTANRSDTNVSKLESNKGSKLCPPAPHDTSSPLLHTRPDIGVQTTGK</sequence>
<dbReference type="Proteomes" id="UP000789525">
    <property type="component" value="Unassembled WGS sequence"/>
</dbReference>
<gene>
    <name evidence="1" type="ORF">ACOLOM_LOCUS4483</name>
</gene>
<evidence type="ECO:0000313" key="1">
    <source>
        <dbReference type="EMBL" id="CAG8541338.1"/>
    </source>
</evidence>
<proteinExistence type="predicted"/>
<accession>A0ACA9LNM2</accession>
<dbReference type="EMBL" id="CAJVPT010007424">
    <property type="protein sequence ID" value="CAG8541338.1"/>
    <property type="molecule type" value="Genomic_DNA"/>
</dbReference>
<reference evidence="1" key="1">
    <citation type="submission" date="2021-06" db="EMBL/GenBank/DDBJ databases">
        <authorList>
            <person name="Kallberg Y."/>
            <person name="Tangrot J."/>
            <person name="Rosling A."/>
        </authorList>
    </citation>
    <scope>NUCLEOTIDE SEQUENCE</scope>
    <source>
        <strain evidence="1">CL356</strain>
    </source>
</reference>
<protein>
    <submittedName>
        <fullName evidence="1">5659_t:CDS:1</fullName>
    </submittedName>
</protein>
<comment type="caution">
    <text evidence="1">The sequence shown here is derived from an EMBL/GenBank/DDBJ whole genome shotgun (WGS) entry which is preliminary data.</text>
</comment>